<accession>A0A1N7F0D0</accession>
<reference evidence="2" key="1">
    <citation type="submission" date="2017-01" db="EMBL/GenBank/DDBJ databases">
        <authorList>
            <person name="Varghese N."/>
            <person name="Submissions S."/>
        </authorList>
    </citation>
    <scope>NUCLEOTIDE SEQUENCE [LARGE SCALE GENOMIC DNA]</scope>
    <source>
        <strain evidence="2">CGMCC 1.7737</strain>
    </source>
</reference>
<dbReference type="Gene3D" id="3.40.50.300">
    <property type="entry name" value="P-loop containing nucleotide triphosphate hydrolases"/>
    <property type="match status" value="1"/>
</dbReference>
<dbReference type="Proteomes" id="UP000186914">
    <property type="component" value="Unassembled WGS sequence"/>
</dbReference>
<name>A0A1N7F0D0_9EURY</name>
<dbReference type="RefSeq" id="WP_076433065.1">
    <property type="nucleotide sequence ID" value="NZ_FTNO01000007.1"/>
</dbReference>
<keyword evidence="2" id="KW-1185">Reference proteome</keyword>
<evidence type="ECO:0000313" key="1">
    <source>
        <dbReference type="EMBL" id="SIR93724.1"/>
    </source>
</evidence>
<dbReference type="SUPFAM" id="SSF52540">
    <property type="entry name" value="P-loop containing nucleoside triphosphate hydrolases"/>
    <property type="match status" value="1"/>
</dbReference>
<dbReference type="OrthoDB" id="193612at2157"/>
<organism evidence="1 2">
    <name type="scientific">Haladaptatus litoreus</name>
    <dbReference type="NCBI Taxonomy" id="553468"/>
    <lineage>
        <taxon>Archaea</taxon>
        <taxon>Methanobacteriati</taxon>
        <taxon>Methanobacteriota</taxon>
        <taxon>Stenosarchaea group</taxon>
        <taxon>Halobacteria</taxon>
        <taxon>Halobacteriales</taxon>
        <taxon>Haladaptataceae</taxon>
        <taxon>Haladaptatus</taxon>
    </lineage>
</organism>
<dbReference type="EMBL" id="FTNO01000007">
    <property type="protein sequence ID" value="SIR93724.1"/>
    <property type="molecule type" value="Genomic_DNA"/>
</dbReference>
<gene>
    <name evidence="1" type="ORF">SAMN05421858_4682</name>
</gene>
<protein>
    <submittedName>
        <fullName evidence="1">Uncharacterized protein</fullName>
    </submittedName>
</protein>
<sequence>MGTDQFTQALDDTESVQKRYAKQLGIKPDRIPFTAETLPNSEVAVRVNDDLLNEVASHILNRAGHVSIIDRRGAGKTHFRDLVYDALANGPRSEEFHIARIREVESITTRRFYTRLLDELSQYEDLEIPDNYPHPTDEVRQIVENVAAQLEEQDIACIIQVDQLEDAARNTRTFEQLLAALQSVGDLGDEEPVFLLFLFGTPVASERIDELRETLTSRLVAKDRSLERFDFAETDELIGRWLAFAREEEYSDGYSSDPYSASAIDEIVDRSDGTPRSIRQQCYHAFRAGARQFDDIETVEIDDSTLEQYT</sequence>
<dbReference type="AlphaFoldDB" id="A0A1N7F0D0"/>
<dbReference type="InterPro" id="IPR027417">
    <property type="entry name" value="P-loop_NTPase"/>
</dbReference>
<dbReference type="PANTHER" id="PTHR35894:SF1">
    <property type="entry name" value="PHOSPHORIBULOKINASE _ URIDINE KINASE FAMILY"/>
    <property type="match status" value="1"/>
</dbReference>
<dbReference type="InterPro" id="IPR052026">
    <property type="entry name" value="ExeA_AAA_ATPase_DNA-bind"/>
</dbReference>
<dbReference type="PANTHER" id="PTHR35894">
    <property type="entry name" value="GENERAL SECRETION PATHWAY PROTEIN A-RELATED"/>
    <property type="match status" value="1"/>
</dbReference>
<proteinExistence type="predicted"/>
<evidence type="ECO:0000313" key="2">
    <source>
        <dbReference type="Proteomes" id="UP000186914"/>
    </source>
</evidence>